<dbReference type="InterPro" id="IPR043128">
    <property type="entry name" value="Rev_trsase/Diguanyl_cyclase"/>
</dbReference>
<accession>A0A2P2IZJ2</accession>
<dbReference type="InterPro" id="IPR043502">
    <property type="entry name" value="DNA/RNA_pol_sf"/>
</dbReference>
<sequence length="58" mass="7004">MNYILHVFISKLVVVYFDDILIYNESLDEHLDHLHPILSVLHCKKLYDNLKKHSFYTD</sequence>
<organism evidence="1">
    <name type="scientific">Rhizophora mucronata</name>
    <name type="common">Asiatic mangrove</name>
    <dbReference type="NCBI Taxonomy" id="61149"/>
    <lineage>
        <taxon>Eukaryota</taxon>
        <taxon>Viridiplantae</taxon>
        <taxon>Streptophyta</taxon>
        <taxon>Embryophyta</taxon>
        <taxon>Tracheophyta</taxon>
        <taxon>Spermatophyta</taxon>
        <taxon>Magnoliopsida</taxon>
        <taxon>eudicotyledons</taxon>
        <taxon>Gunneridae</taxon>
        <taxon>Pentapetalae</taxon>
        <taxon>rosids</taxon>
        <taxon>fabids</taxon>
        <taxon>Malpighiales</taxon>
        <taxon>Rhizophoraceae</taxon>
        <taxon>Rhizophora</taxon>
    </lineage>
</organism>
<proteinExistence type="predicted"/>
<reference evidence="1" key="1">
    <citation type="submission" date="2018-02" db="EMBL/GenBank/DDBJ databases">
        <title>Rhizophora mucronata_Transcriptome.</title>
        <authorList>
            <person name="Meera S.P."/>
            <person name="Sreeshan A."/>
            <person name="Augustine A."/>
        </authorList>
    </citation>
    <scope>NUCLEOTIDE SEQUENCE</scope>
    <source>
        <tissue evidence="1">Leaf</tissue>
    </source>
</reference>
<dbReference type="EMBL" id="GGEC01006165">
    <property type="protein sequence ID" value="MBW86648.1"/>
    <property type="molecule type" value="Transcribed_RNA"/>
</dbReference>
<evidence type="ECO:0000313" key="1">
    <source>
        <dbReference type="EMBL" id="MBW86648.1"/>
    </source>
</evidence>
<name>A0A2P2IZJ2_RHIMU</name>
<dbReference type="Gene3D" id="3.30.70.270">
    <property type="match status" value="1"/>
</dbReference>
<protein>
    <submittedName>
        <fullName evidence="1">Uncharacterized protein LOC100788838</fullName>
    </submittedName>
</protein>
<dbReference type="AlphaFoldDB" id="A0A2P2IZJ2"/>
<dbReference type="SUPFAM" id="SSF56672">
    <property type="entry name" value="DNA/RNA polymerases"/>
    <property type="match status" value="1"/>
</dbReference>